<accession>A0A1F5YZI9</accession>
<dbReference type="GO" id="GO:0000272">
    <property type="term" value="P:polysaccharide catabolic process"/>
    <property type="evidence" value="ECO:0007669"/>
    <property type="project" value="InterPro"/>
</dbReference>
<name>A0A1F5YZI9_9BACT</name>
<sequence length="330" mass="36636">MKFLKIITLIFTFSLLTLIIPPATGAFQYTPLPSDNLIKNPWFRGPDCRFSSSYWQTDQGQAPWGGSAKFQDPTDINCLGNWTGFAARFARNAAQEAPQEFYPNKNALLSQVVGPVNPADKILHFHFLFVAHRFNQLKAEIYSSNSPLGPWTSVWTVVNEQNCLTKDCANGPFNQFCMDTRECLWDLVTDKYLGSLNPLTKTISQGYPYYKIEFLANYPEPDGSATGDVGVKIVRVYFKVSEDTGNITPSLSPAISPTSIPTLPKPSVTDQAGSRKPGDANSDGKVDGLDYVVWLINYNLQTTGAGLGDFNNSGYVDGLDYVIWLNNYDF</sequence>
<organism evidence="2 3">
    <name type="scientific">Candidatus Gottesmanbacteria bacterium RIFCSPHIGHO2_01_FULL_40_15</name>
    <dbReference type="NCBI Taxonomy" id="1798376"/>
    <lineage>
        <taxon>Bacteria</taxon>
        <taxon>Candidatus Gottesmaniibacteriota</taxon>
    </lineage>
</organism>
<evidence type="ECO:0000313" key="2">
    <source>
        <dbReference type="EMBL" id="OGG05591.1"/>
    </source>
</evidence>
<dbReference type="EMBL" id="MFJF01000029">
    <property type="protein sequence ID" value="OGG05591.1"/>
    <property type="molecule type" value="Genomic_DNA"/>
</dbReference>
<evidence type="ECO:0008006" key="4">
    <source>
        <dbReference type="Google" id="ProtNLM"/>
    </source>
</evidence>
<dbReference type="Proteomes" id="UP000177354">
    <property type="component" value="Unassembled WGS sequence"/>
</dbReference>
<protein>
    <recommendedName>
        <fullName evidence="4">Dockerin domain-containing protein</fullName>
    </recommendedName>
</protein>
<gene>
    <name evidence="2" type="ORF">A2777_03440</name>
</gene>
<evidence type="ECO:0000313" key="3">
    <source>
        <dbReference type="Proteomes" id="UP000177354"/>
    </source>
</evidence>
<dbReference type="CDD" id="cd14256">
    <property type="entry name" value="Dockerin_I"/>
    <property type="match status" value="1"/>
</dbReference>
<reference evidence="2 3" key="1">
    <citation type="journal article" date="2016" name="Nat. Commun.">
        <title>Thousands of microbial genomes shed light on interconnected biogeochemical processes in an aquifer system.</title>
        <authorList>
            <person name="Anantharaman K."/>
            <person name="Brown C.T."/>
            <person name="Hug L.A."/>
            <person name="Sharon I."/>
            <person name="Castelle C.J."/>
            <person name="Probst A.J."/>
            <person name="Thomas B.C."/>
            <person name="Singh A."/>
            <person name="Wilkins M.J."/>
            <person name="Karaoz U."/>
            <person name="Brodie E.L."/>
            <person name="Williams K.H."/>
            <person name="Hubbard S.S."/>
            <person name="Banfield J.F."/>
        </authorList>
    </citation>
    <scope>NUCLEOTIDE SEQUENCE [LARGE SCALE GENOMIC DNA]</scope>
</reference>
<dbReference type="SUPFAM" id="SSF63446">
    <property type="entry name" value="Type I dockerin domain"/>
    <property type="match status" value="1"/>
</dbReference>
<dbReference type="PROSITE" id="PS00018">
    <property type="entry name" value="EF_HAND_1"/>
    <property type="match status" value="1"/>
</dbReference>
<dbReference type="AlphaFoldDB" id="A0A1F5YZI9"/>
<dbReference type="InterPro" id="IPR036439">
    <property type="entry name" value="Dockerin_dom_sf"/>
</dbReference>
<dbReference type="InterPro" id="IPR018247">
    <property type="entry name" value="EF_Hand_1_Ca_BS"/>
</dbReference>
<evidence type="ECO:0000256" key="1">
    <source>
        <dbReference type="SAM" id="MobiDB-lite"/>
    </source>
</evidence>
<comment type="caution">
    <text evidence="2">The sequence shown here is derived from an EMBL/GenBank/DDBJ whole genome shotgun (WGS) entry which is preliminary data.</text>
</comment>
<proteinExistence type="predicted"/>
<feature type="region of interest" description="Disordered" evidence="1">
    <location>
        <begin position="249"/>
        <end position="283"/>
    </location>
</feature>
<feature type="compositionally biased region" description="Polar residues" evidence="1">
    <location>
        <begin position="249"/>
        <end position="261"/>
    </location>
</feature>